<comment type="similarity">
    <text evidence="2">Belongs to the Tdpoz family.</text>
</comment>
<name>A0A8T0MKQ5_PANVG</name>
<feature type="domain" description="MATH" evidence="4">
    <location>
        <begin position="19"/>
        <end position="154"/>
    </location>
</feature>
<dbReference type="InterPro" id="IPR045005">
    <property type="entry name" value="BPM1-6"/>
</dbReference>
<dbReference type="GO" id="GO:0016567">
    <property type="term" value="P:protein ubiquitination"/>
    <property type="evidence" value="ECO:0007669"/>
    <property type="project" value="InterPro"/>
</dbReference>
<dbReference type="InterPro" id="IPR011333">
    <property type="entry name" value="SKP1/BTB/POZ_sf"/>
</dbReference>
<dbReference type="InterPro" id="IPR002083">
    <property type="entry name" value="MATH/TRAF_dom"/>
</dbReference>
<dbReference type="InterPro" id="IPR000210">
    <property type="entry name" value="BTB/POZ_dom"/>
</dbReference>
<dbReference type="InterPro" id="IPR008974">
    <property type="entry name" value="TRAF-like"/>
</dbReference>
<proteinExistence type="inferred from homology"/>
<dbReference type="Pfam" id="PF24570">
    <property type="entry name" value="BACK_BPM_SPOP"/>
    <property type="match status" value="1"/>
</dbReference>
<dbReference type="Proteomes" id="UP000823388">
    <property type="component" value="Chromosome 9N"/>
</dbReference>
<dbReference type="InterPro" id="IPR056423">
    <property type="entry name" value="BACK_BPM_SPOP"/>
</dbReference>
<dbReference type="PANTHER" id="PTHR26379:SF422">
    <property type="entry name" value="BTB DOMAIN-CONTAINING PROTEIN"/>
    <property type="match status" value="1"/>
</dbReference>
<sequence length="351" mass="38138">MPTVDNYTAASAAVGARSTGRHLLHIEGYSHTKALFAGESIPSQSFSVGGRAWCIWYYPRGAADDQDDGDGDAALYISLFLVLDDSIPEPAYAEATFHLLDQAGRPVPSCTHATGLNEYSAAGARHGVPAFIPRDFLEASGHLVDECFRIRCDVSVRWQWHTEARPDAPPSDLRRHLGDLLASGEGADVTFQVAGETFSAHRSVVAARSPVLKAKLSAGTAAAACVRIDDVAPQVFEALLHFVYTDSLPEEPGQDGVFMAQRLLEAAGRYGVPRLRPICEEKLCRLVQVDTAVAMLLFAQQHRCHWLREACVDFLKCPRALNAVMATDGFEHLVKSCPALLKDLISKLAAR</sequence>
<dbReference type="PROSITE" id="PS50144">
    <property type="entry name" value="MATH"/>
    <property type="match status" value="1"/>
</dbReference>
<feature type="domain" description="BTB" evidence="3">
    <location>
        <begin position="187"/>
        <end position="252"/>
    </location>
</feature>
<reference evidence="5" key="1">
    <citation type="submission" date="2020-05" db="EMBL/GenBank/DDBJ databases">
        <title>WGS assembly of Panicum virgatum.</title>
        <authorList>
            <person name="Lovell J.T."/>
            <person name="Jenkins J."/>
            <person name="Shu S."/>
            <person name="Juenger T.E."/>
            <person name="Schmutz J."/>
        </authorList>
    </citation>
    <scope>NUCLEOTIDE SEQUENCE</scope>
    <source>
        <strain evidence="5">AP13</strain>
    </source>
</reference>
<dbReference type="AlphaFoldDB" id="A0A8T0MKQ5"/>
<evidence type="ECO:0000313" key="6">
    <source>
        <dbReference type="Proteomes" id="UP000823388"/>
    </source>
</evidence>
<dbReference type="Pfam" id="PF22486">
    <property type="entry name" value="MATH_2"/>
    <property type="match status" value="1"/>
</dbReference>
<dbReference type="Pfam" id="PF00651">
    <property type="entry name" value="BTB"/>
    <property type="match status" value="1"/>
</dbReference>
<dbReference type="PANTHER" id="PTHR26379">
    <property type="entry name" value="BTB/POZ AND MATH DOMAIN-CONTAINING PROTEIN 1"/>
    <property type="match status" value="1"/>
</dbReference>
<comment type="caution">
    <text evidence="5">The sequence shown here is derived from an EMBL/GenBank/DDBJ whole genome shotgun (WGS) entry which is preliminary data.</text>
</comment>
<evidence type="ECO:0000256" key="1">
    <source>
        <dbReference type="ARBA" id="ARBA00004906"/>
    </source>
</evidence>
<evidence type="ECO:0000256" key="2">
    <source>
        <dbReference type="ARBA" id="ARBA00010846"/>
    </source>
</evidence>
<organism evidence="5 6">
    <name type="scientific">Panicum virgatum</name>
    <name type="common">Blackwell switchgrass</name>
    <dbReference type="NCBI Taxonomy" id="38727"/>
    <lineage>
        <taxon>Eukaryota</taxon>
        <taxon>Viridiplantae</taxon>
        <taxon>Streptophyta</taxon>
        <taxon>Embryophyta</taxon>
        <taxon>Tracheophyta</taxon>
        <taxon>Spermatophyta</taxon>
        <taxon>Magnoliopsida</taxon>
        <taxon>Liliopsida</taxon>
        <taxon>Poales</taxon>
        <taxon>Poaceae</taxon>
        <taxon>PACMAD clade</taxon>
        <taxon>Panicoideae</taxon>
        <taxon>Panicodae</taxon>
        <taxon>Paniceae</taxon>
        <taxon>Panicinae</taxon>
        <taxon>Panicum</taxon>
        <taxon>Panicum sect. Hiantes</taxon>
    </lineage>
</organism>
<dbReference type="SUPFAM" id="SSF54695">
    <property type="entry name" value="POZ domain"/>
    <property type="match status" value="1"/>
</dbReference>
<dbReference type="Gene3D" id="3.30.710.10">
    <property type="entry name" value="Potassium Channel Kv1.1, Chain A"/>
    <property type="match status" value="1"/>
</dbReference>
<dbReference type="SUPFAM" id="SSF49599">
    <property type="entry name" value="TRAF domain-like"/>
    <property type="match status" value="1"/>
</dbReference>
<evidence type="ECO:0000259" key="3">
    <source>
        <dbReference type="PROSITE" id="PS50097"/>
    </source>
</evidence>
<protein>
    <submittedName>
        <fullName evidence="5">Uncharacterized protein</fullName>
    </submittedName>
</protein>
<dbReference type="CDD" id="cd00121">
    <property type="entry name" value="MATH"/>
    <property type="match status" value="1"/>
</dbReference>
<accession>A0A8T0MKQ5</accession>
<dbReference type="SMART" id="SM00225">
    <property type="entry name" value="BTB"/>
    <property type="match status" value="1"/>
</dbReference>
<keyword evidence="6" id="KW-1185">Reference proteome</keyword>
<gene>
    <name evidence="5" type="ORF">PVAP13_9NG263019</name>
</gene>
<dbReference type="Gene3D" id="2.60.210.10">
    <property type="entry name" value="Apoptosis, Tumor Necrosis Factor Receptor Associated Protein 2, Chain A"/>
    <property type="match status" value="1"/>
</dbReference>
<comment type="pathway">
    <text evidence="1">Protein modification; protein ubiquitination.</text>
</comment>
<dbReference type="Gene3D" id="1.25.40.420">
    <property type="match status" value="1"/>
</dbReference>
<dbReference type="EMBL" id="CM029054">
    <property type="protein sequence ID" value="KAG2537328.1"/>
    <property type="molecule type" value="Genomic_DNA"/>
</dbReference>
<evidence type="ECO:0000259" key="4">
    <source>
        <dbReference type="PROSITE" id="PS50144"/>
    </source>
</evidence>
<evidence type="ECO:0000313" key="5">
    <source>
        <dbReference type="EMBL" id="KAG2537328.1"/>
    </source>
</evidence>
<dbReference type="PROSITE" id="PS50097">
    <property type="entry name" value="BTB"/>
    <property type="match status" value="1"/>
</dbReference>